<evidence type="ECO:0000313" key="6">
    <source>
        <dbReference type="EMBL" id="MFN6550344.1"/>
    </source>
</evidence>
<keyword evidence="1 3" id="KW-0378">Hydrolase</keyword>
<protein>
    <submittedName>
        <fullName evidence="6">Cellulase family glycosylhydrolase</fullName>
    </submittedName>
</protein>
<gene>
    <name evidence="6" type="ORF">ACK4CP_08080</name>
</gene>
<evidence type="ECO:0000256" key="3">
    <source>
        <dbReference type="RuleBase" id="RU361153"/>
    </source>
</evidence>
<feature type="compositionally biased region" description="Polar residues" evidence="4">
    <location>
        <begin position="524"/>
        <end position="551"/>
    </location>
</feature>
<feature type="compositionally biased region" description="Basic residues" evidence="4">
    <location>
        <begin position="594"/>
        <end position="603"/>
    </location>
</feature>
<sequence length="617" mass="64489">MTVAAQPRHVVQIDVQLLTGITDTPTTFGVADSNLYNLDQAQLVERLNAMKGLGVTDLRIGVPWVYIQPTSSTSYDWTKMDNVVNTATSMGFSVTADITSNPAWDGLVLAGAPDPSAYANFASAVATRYGNQISTYEIWNEPNGIVFYAPVSAASYTAVLKAAYTAIKAANPDATVLAGALGATKTINGISVSPQQFLAQMYAAGAGGYFDALSYHPYHYTLPFSAGEGVTDSPLEQVRALYAIMAANGDGDLKIWATEYGTATTPGIGNTQAEQAQLMRDFLTAWSRLSFTGPAFIYTAQDIKTGDLNAEANFGLFTSDGRPKQAALILAALISELDSTGSLTDYTAPTMPLSRELYLQLASLGFGLVNQALVIPNALVAAVLSAMPVPVRRAFAVVADAVSAGVAHLATIIAPIAQAAIGLLVDAGPNLRNTEITVKNAAQKLGDTIAEDLHNSQLTLQNNLRDTGLTLAGALRGTRITLSRLHDANVLKTAGVATVLDEPSSVASPEPGALDTVDQGASGGTDSPRLSSAKTVVATAGSSAEPHSSTVRARVRSLLSGEKRSELGAKHRKDLSKPEDASTNSGAPAATKGSKSHSLKSRHARTEQAAKKPGQAR</sequence>
<dbReference type="EMBL" id="JBKBDE010000002">
    <property type="protein sequence ID" value="MFN6550344.1"/>
    <property type="molecule type" value="Genomic_DNA"/>
</dbReference>
<dbReference type="RefSeq" id="WP_409549180.1">
    <property type="nucleotide sequence ID" value="NZ_JBKBDE010000002.1"/>
</dbReference>
<evidence type="ECO:0000256" key="2">
    <source>
        <dbReference type="ARBA" id="ARBA00023295"/>
    </source>
</evidence>
<reference evidence="6 7" key="1">
    <citation type="submission" date="2024-12" db="EMBL/GenBank/DDBJ databases">
        <title>The coexistence of Mycolicibacterium septicum and Mycolicibacterium nivoides in clinical samples.</title>
        <authorList>
            <person name="Wang C."/>
            <person name="Feng Y."/>
            <person name="Zong Z."/>
        </authorList>
    </citation>
    <scope>NUCLEOTIDE SEQUENCE [LARGE SCALE GENOMIC DNA]</scope>
    <source>
        <strain evidence="6 7">120310</strain>
    </source>
</reference>
<dbReference type="SUPFAM" id="SSF51445">
    <property type="entry name" value="(Trans)glycosidases"/>
    <property type="match status" value="1"/>
</dbReference>
<dbReference type="PANTHER" id="PTHR12631:SF10">
    <property type="entry name" value="BETA-XYLOSIDASE-LIKE PROTEIN-RELATED"/>
    <property type="match status" value="1"/>
</dbReference>
<name>A0ABW9LT02_9MYCO</name>
<feature type="compositionally biased region" description="Basic and acidic residues" evidence="4">
    <location>
        <begin position="561"/>
        <end position="580"/>
    </location>
</feature>
<comment type="caution">
    <text evidence="6">The sequence shown here is derived from an EMBL/GenBank/DDBJ whole genome shotgun (WGS) entry which is preliminary data.</text>
</comment>
<dbReference type="InterPro" id="IPR051923">
    <property type="entry name" value="Glycosyl_Hydrolase_39"/>
</dbReference>
<evidence type="ECO:0000256" key="1">
    <source>
        <dbReference type="ARBA" id="ARBA00022801"/>
    </source>
</evidence>
<dbReference type="PANTHER" id="PTHR12631">
    <property type="entry name" value="ALPHA-L-IDURONIDASE"/>
    <property type="match status" value="1"/>
</dbReference>
<keyword evidence="2 3" id="KW-0326">Glycosidase</keyword>
<dbReference type="Pfam" id="PF00150">
    <property type="entry name" value="Cellulase"/>
    <property type="match status" value="1"/>
</dbReference>
<feature type="domain" description="Glycoside hydrolase family 5" evidence="5">
    <location>
        <begin position="48"/>
        <end position="276"/>
    </location>
</feature>
<evidence type="ECO:0000259" key="5">
    <source>
        <dbReference type="Pfam" id="PF00150"/>
    </source>
</evidence>
<organism evidence="6 7">
    <name type="scientific">Mycolicibacterium septicum</name>
    <dbReference type="NCBI Taxonomy" id="98668"/>
    <lineage>
        <taxon>Bacteria</taxon>
        <taxon>Bacillati</taxon>
        <taxon>Actinomycetota</taxon>
        <taxon>Actinomycetes</taxon>
        <taxon>Mycobacteriales</taxon>
        <taxon>Mycobacteriaceae</taxon>
        <taxon>Mycolicibacterium</taxon>
    </lineage>
</organism>
<proteinExistence type="inferred from homology"/>
<dbReference type="Gene3D" id="3.20.20.80">
    <property type="entry name" value="Glycosidases"/>
    <property type="match status" value="1"/>
</dbReference>
<dbReference type="Proteomes" id="UP001635817">
    <property type="component" value="Unassembled WGS sequence"/>
</dbReference>
<accession>A0ABW9LT02</accession>
<dbReference type="InterPro" id="IPR001547">
    <property type="entry name" value="Glyco_hydro_5"/>
</dbReference>
<evidence type="ECO:0000313" key="7">
    <source>
        <dbReference type="Proteomes" id="UP001635817"/>
    </source>
</evidence>
<dbReference type="InterPro" id="IPR017853">
    <property type="entry name" value="GH"/>
</dbReference>
<keyword evidence="7" id="KW-1185">Reference proteome</keyword>
<comment type="similarity">
    <text evidence="3">Belongs to the glycosyl hydrolase 5 (cellulase A) family.</text>
</comment>
<feature type="region of interest" description="Disordered" evidence="4">
    <location>
        <begin position="502"/>
        <end position="617"/>
    </location>
</feature>
<evidence type="ECO:0000256" key="4">
    <source>
        <dbReference type="SAM" id="MobiDB-lite"/>
    </source>
</evidence>